<dbReference type="Gene3D" id="1.10.510.10">
    <property type="entry name" value="Transferase(Phosphotransferase) domain 1"/>
    <property type="match status" value="2"/>
</dbReference>
<dbReference type="SUPFAM" id="SSF56112">
    <property type="entry name" value="Protein kinase-like (PK-like)"/>
    <property type="match status" value="1"/>
</dbReference>
<feature type="region of interest" description="Disordered" evidence="12">
    <location>
        <begin position="1648"/>
        <end position="1667"/>
    </location>
</feature>
<comment type="caution">
    <text evidence="15">The sequence shown here is derived from an EMBL/GenBank/DDBJ whole genome shotgun (WGS) entry which is preliminary data.</text>
</comment>
<evidence type="ECO:0000256" key="6">
    <source>
        <dbReference type="ARBA" id="ARBA00022840"/>
    </source>
</evidence>
<sequence>MPFAGSAHPPILQQKGPAKQKVQRPETPLGASMARRTCMEGSLVYLDKSANIKSMQRVNHSIVMANYTVLEILGQGCSGKTYKVLFQRDGRLYAMKKKRSATSEDIKEGILITSLKCPVCIPCYLCWIEDNSTYFVTDLAHCSLDSILDYYHFLIEEVIWIMMADISMALEYIHSNGIAHCDLKPENILVTNRIDGYNIPPKNCGDSYALDTSMDRLTPINDPNLKKSYMAQRAAALARSKSDKARDTYINKSQHKPFSVTSSSHSQQATVANTVPTTGMASIISTPMHTSLASNAVNQKLSEDATYPIALENVTTPMDQLSLHTTLSRAQTIHSDLKNGTLLAHRQSFPRIISPCYERADDGKYFVRHTKGGFLLDKINLIKRSYSDSTLVVLKHTETMLSNNYPREYIFCEYEDQFHNEVQDNSHLIIQHFELDSPMRTRYSTPMHRFSSTLNQAMDCQIMDTDADQGMRIPHLGMSEPVINFHFVNISERISDTEWTRSFEKPQSTLENSVDSVIFSSKQDLEVLRVEEESSGGIKINYVPNELMRHSSVLAISAKSLEKADDDIEDLEELVTITQPSKQVGVDHSSTGNVNDTCTDAILQNTSTNTSATSQNSKTITLLATYKHKPTHRSAIFNSGEDSSITNPEHATKLISLQKEKSILCAAFRKLPRNSSYRLALLAMINRKPLYSFYFSTRFLHKKKSTHLACCFHCKKNTYHIAKPSFLLCRDINSVPIKPKTLMEEILSLNHYEHNAQIPMFAMSNPQDQESIDKDSCSIKSAITIGLAKNFLLDSCSSSCPYIDEKSIKNINHDSSKSSILSSHLEGDISPNTEADTFTKRLSSIPHQSLCAILPIPTTTGQYSHQPNLAIQYDFDRRHHSGENPKMDTFRKRVHTMYNSSRHALETTTSPPSRSCSQGLTTWNVSRPTTDLSLSLLLDPTSTCDSAITEYAKYRVSNFKLNSRYNELTESLNKANLQGPKRQNAFLGSLPDDMQLFNLSHSAHFQNGSFSGDIQPPFFEDYSYPNSRYVFSPSQAYRTPFTRSTGSQKKHDPCIYASSSKVHRLCRPKDMYAVLDVHPFQQMGFLDSDISCLLPPYGYQLYRANNLLSTSMCGDTYGNHSPMNFLSLVPSNSHTPVNAALVVADTEHSDHKLSSSNEGSVQHTPLLTPRQFPVLSVPLDRDANCSNCSQPSIKSTSFQDSMKCDGQAKQSTRPIFSPVSSDTSMSRSSVINTCNSQSILQNLVFTLSDFGHAQEAPFKESNTGDSRYICPQFLRTGIPDYSADVYSFGMTILEVMTNVNIPPNGESFECLRSHKNAVLDMLDANVFGRNLSAQLHEDDTPGSDLHRSLSFIAPRITYSKDLWLAMLDLLEPDTSLRPSIRAWRKKWKNQLDRIDRTKLYQKIESDQRAVGLIMNDRSAPSAIDKMKDTNSKDVLFPQYPAFTNGDSSHNPFQSTVSSCKSNTEFIDTLNSTYQSKLYYSKDNQMHSHPTNNCATSDIKVAPAKWLDSCFCQDPSKPTNAVFSINRTTDMLSTRPLNYGDLHCSAYLDTQLNSSDLYHDVCNSVPAPAACTSTCSCDTPCNAYTKSRSRSHRIDFQSRAELLGPDIGDDYLDFGLSYRQESMTPTTIVIGKQPTNTQGTLQQDHHHVVGATSTGPTKSVYKSNRSDGAETPVSLEKCGYLSLNWQSSLNEDSFELDHSQLKSPTSALQKAHHSALTCAGLDVGALDSFSIRAESDMILLDNRMREVPSEIQVGEPFPISFRSHESSDSALLSTELQLKALVDDESCENLDVEPKDSDHLIRSAVNTTLNSKVHTSAQSVALFASPRKAAEQTSATCTPESQIDSIQNDMLAIGRHISVGQAHSNASFTSNTTDRGKTNNPVQSIVNTLLNSPVSGVEQSDQSDLSIRSTKSSKSCNSTLHQSVVHPRSFFKTSLSDQKCHLAYQRQKEYAITQSVTSSCESTLSNVHSMPHISPLYSSLRSVVLSANPIDVAETSPESQSVSFCADGISLLRANKHRGRAISQMTRRELQIIGMNSVIDDSTTSLHERPGYCPICKLLRVPSDLRLTQHAMALCPSSSQTEEFIHYCVCAQASAFPDAGEFTHSYSEPVCVNCSNRSIDKLFLSCYVQKDNCSTNSPTSSPHPCTVRSRTFFGPGPLVSQKNVGKNEDRTVSVDDCECLPGQFVLSHVSVSHPPSIVGPWMLPFSKTRSLVLTYTERLIVSAISYLSLRSGIYTSMQVPSEAAASCFAKYEQTPTVIGCKTNQVFLSKVDTVCESSKKHCLEAGSGVREIGDSSTNSVESSGMERVRLTCKQRRRPVGSAGNFKAVGWADDLDGTEERTQKPRYSTLSHSKSGMLTRLPYAELQRLGYITPLPKQRKTPIRWKKPNRVFLFSKEVSTYSSGEPCISMCSLAFTAYGVFNCLLFLDIGLIDFFHTARMFRWIGVVITIVLAGVLASILKELNMHLVFEDKSPRYVCIPHTRIYVSPRQIVAVCLRFLLPTVCFTVTGVGLSLHPQSRLLMLLLALLECMFIAKIGKFSIQNVS</sequence>
<dbReference type="InterPro" id="IPR000719">
    <property type="entry name" value="Prot_kinase_dom"/>
</dbReference>
<dbReference type="OrthoDB" id="3205605at2759"/>
<dbReference type="GO" id="GO:0004694">
    <property type="term" value="F:eukaryotic translation initiation factor 2alpha kinase activity"/>
    <property type="evidence" value="ECO:0007669"/>
    <property type="project" value="TreeGrafter"/>
</dbReference>
<evidence type="ECO:0000256" key="12">
    <source>
        <dbReference type="SAM" id="MobiDB-lite"/>
    </source>
</evidence>
<dbReference type="EMBL" id="ACVC01000199">
    <property type="protein sequence ID" value="EFO61927.1"/>
    <property type="molecule type" value="Genomic_DNA"/>
</dbReference>
<reference evidence="15 16" key="1">
    <citation type="journal article" date="2010" name="BMC Genomics">
        <title>Genome analysis and comparative genomics of a Giardia intestinalis assemblage E isolate.</title>
        <authorList>
            <person name="Jerlstrom-Hultqvist J."/>
            <person name="Franzen O."/>
            <person name="Ankarklev J."/>
            <person name="Xu F."/>
            <person name="Nohynkova E."/>
            <person name="Andersson J.O."/>
            <person name="Svard S.G."/>
            <person name="Andersson B."/>
        </authorList>
    </citation>
    <scope>NUCLEOTIDE SEQUENCE [LARGE SCALE GENOMIC DNA]</scope>
    <source>
        <strain evidence="15 16">P15</strain>
    </source>
</reference>
<dbReference type="GO" id="GO:0005737">
    <property type="term" value="C:cytoplasm"/>
    <property type="evidence" value="ECO:0007669"/>
    <property type="project" value="TreeGrafter"/>
</dbReference>
<accession>E1F6I2</accession>
<evidence type="ECO:0000256" key="9">
    <source>
        <dbReference type="ARBA" id="ARBA00048659"/>
    </source>
</evidence>
<feature type="region of interest" description="Disordered" evidence="12">
    <location>
        <begin position="1892"/>
        <end position="1912"/>
    </location>
</feature>
<feature type="region of interest" description="Disordered" evidence="12">
    <location>
        <begin position="1"/>
        <end position="30"/>
    </location>
</feature>
<evidence type="ECO:0000256" key="10">
    <source>
        <dbReference type="ARBA" id="ARBA00048977"/>
    </source>
</evidence>
<dbReference type="InterPro" id="IPR008271">
    <property type="entry name" value="Ser/Thr_kinase_AS"/>
</dbReference>
<feature type="domain" description="Protein kinase" evidence="14">
    <location>
        <begin position="67"/>
        <end position="337"/>
    </location>
</feature>
<dbReference type="PANTHER" id="PTHR11042:SF160">
    <property type="entry name" value="EUKARYOTIC TRANSLATION INITIATION FACTOR 2-ALPHA KINASE 1"/>
    <property type="match status" value="1"/>
</dbReference>
<dbReference type="OMA" id="MSEPVIN"/>
<comment type="similarity">
    <text evidence="8">Belongs to the protein kinase superfamily. Ser/Thr protein kinase family. GCN2 subfamily.</text>
</comment>
<dbReference type="SMART" id="SM00220">
    <property type="entry name" value="S_TKc"/>
    <property type="match status" value="1"/>
</dbReference>
<evidence type="ECO:0000256" key="11">
    <source>
        <dbReference type="PROSITE-ProRule" id="PRU10141"/>
    </source>
</evidence>
<evidence type="ECO:0000313" key="15">
    <source>
        <dbReference type="EMBL" id="EFO61927.1"/>
    </source>
</evidence>
<keyword evidence="7" id="KW-0652">Protein synthesis inhibitor</keyword>
<evidence type="ECO:0000256" key="13">
    <source>
        <dbReference type="SAM" id="Phobius"/>
    </source>
</evidence>
<dbReference type="VEuPathDB" id="GiardiaDB:GLP15_500"/>
<feature type="compositionally biased region" description="Polar residues" evidence="12">
    <location>
        <begin position="1650"/>
        <end position="1662"/>
    </location>
</feature>
<comment type="catalytic activity">
    <reaction evidence="10">
        <text>L-seryl-[protein] + ATP = O-phospho-L-seryl-[protein] + ADP + H(+)</text>
        <dbReference type="Rhea" id="RHEA:17989"/>
        <dbReference type="Rhea" id="RHEA-COMP:9863"/>
        <dbReference type="Rhea" id="RHEA-COMP:11604"/>
        <dbReference type="ChEBI" id="CHEBI:15378"/>
        <dbReference type="ChEBI" id="CHEBI:29999"/>
        <dbReference type="ChEBI" id="CHEBI:30616"/>
        <dbReference type="ChEBI" id="CHEBI:83421"/>
        <dbReference type="ChEBI" id="CHEBI:456216"/>
        <dbReference type="EC" id="2.7.11.1"/>
    </reaction>
    <physiologicalReaction direction="left-to-right" evidence="10">
        <dbReference type="Rhea" id="RHEA:17990"/>
    </physiologicalReaction>
</comment>
<feature type="transmembrane region" description="Helical" evidence="13">
    <location>
        <begin position="2438"/>
        <end position="2457"/>
    </location>
</feature>
<evidence type="ECO:0000256" key="1">
    <source>
        <dbReference type="ARBA" id="ARBA00012513"/>
    </source>
</evidence>
<comment type="catalytic activity">
    <reaction evidence="9">
        <text>L-threonyl-[protein] + ATP = O-phospho-L-threonyl-[protein] + ADP + H(+)</text>
        <dbReference type="Rhea" id="RHEA:46608"/>
        <dbReference type="Rhea" id="RHEA-COMP:11060"/>
        <dbReference type="Rhea" id="RHEA-COMP:11605"/>
        <dbReference type="ChEBI" id="CHEBI:15378"/>
        <dbReference type="ChEBI" id="CHEBI:30013"/>
        <dbReference type="ChEBI" id="CHEBI:30616"/>
        <dbReference type="ChEBI" id="CHEBI:61977"/>
        <dbReference type="ChEBI" id="CHEBI:456216"/>
        <dbReference type="EC" id="2.7.11.1"/>
    </reaction>
    <physiologicalReaction direction="left-to-right" evidence="9">
        <dbReference type="Rhea" id="RHEA:46609"/>
    </physiologicalReaction>
</comment>
<keyword evidence="13" id="KW-0812">Transmembrane</keyword>
<dbReference type="GO" id="GO:0017148">
    <property type="term" value="P:negative regulation of translation"/>
    <property type="evidence" value="ECO:0007669"/>
    <property type="project" value="UniProtKB-KW"/>
</dbReference>
<protein>
    <recommendedName>
        <fullName evidence="1">non-specific serine/threonine protein kinase</fullName>
        <ecNumber evidence="1">2.7.11.1</ecNumber>
    </recommendedName>
</protein>
<keyword evidence="13" id="KW-1133">Transmembrane helix</keyword>
<dbReference type="GO" id="GO:0005524">
    <property type="term" value="F:ATP binding"/>
    <property type="evidence" value="ECO:0007669"/>
    <property type="project" value="UniProtKB-UniRule"/>
</dbReference>
<dbReference type="GO" id="GO:0005634">
    <property type="term" value="C:nucleus"/>
    <property type="evidence" value="ECO:0007669"/>
    <property type="project" value="TreeGrafter"/>
</dbReference>
<keyword evidence="13" id="KW-0472">Membrane</keyword>
<feature type="transmembrane region" description="Helical" evidence="13">
    <location>
        <begin position="2488"/>
        <end position="2511"/>
    </location>
</feature>
<evidence type="ECO:0000259" key="14">
    <source>
        <dbReference type="PROSITE" id="PS50011"/>
    </source>
</evidence>
<gene>
    <name evidence="15" type="ORF">GLP15_500</name>
</gene>
<evidence type="ECO:0000256" key="8">
    <source>
        <dbReference type="ARBA" id="ARBA00037982"/>
    </source>
</evidence>
<keyword evidence="6 11" id="KW-0067">ATP-binding</keyword>
<dbReference type="PROSITE" id="PS00108">
    <property type="entry name" value="PROTEIN_KINASE_ST"/>
    <property type="match status" value="1"/>
</dbReference>
<evidence type="ECO:0000256" key="3">
    <source>
        <dbReference type="ARBA" id="ARBA00022679"/>
    </source>
</evidence>
<evidence type="ECO:0000256" key="7">
    <source>
        <dbReference type="ARBA" id="ARBA00023193"/>
    </source>
</evidence>
<proteinExistence type="inferred from homology"/>
<keyword evidence="2" id="KW-0723">Serine/threonine-protein kinase</keyword>
<dbReference type="STRING" id="658858.E1F6I2"/>
<dbReference type="InterPro" id="IPR050339">
    <property type="entry name" value="CC_SR_Kinase"/>
</dbReference>
<evidence type="ECO:0000256" key="5">
    <source>
        <dbReference type="ARBA" id="ARBA00022777"/>
    </source>
</evidence>
<keyword evidence="4 11" id="KW-0547">Nucleotide-binding</keyword>
<dbReference type="PANTHER" id="PTHR11042">
    <property type="entry name" value="EUKARYOTIC TRANSLATION INITIATION FACTOR 2-ALPHA KINASE EIF2-ALPHA KINASE -RELATED"/>
    <property type="match status" value="1"/>
</dbReference>
<keyword evidence="3" id="KW-0808">Transferase</keyword>
<evidence type="ECO:0000256" key="2">
    <source>
        <dbReference type="ARBA" id="ARBA00022527"/>
    </source>
</evidence>
<dbReference type="PROSITE" id="PS50011">
    <property type="entry name" value="PROTEIN_KINASE_DOM"/>
    <property type="match status" value="1"/>
</dbReference>
<feature type="transmembrane region" description="Helical" evidence="13">
    <location>
        <begin position="2410"/>
        <end position="2431"/>
    </location>
</feature>
<dbReference type="CDD" id="cd00180">
    <property type="entry name" value="PKc"/>
    <property type="match status" value="1"/>
</dbReference>
<dbReference type="EC" id="2.7.11.1" evidence="1"/>
<dbReference type="PROSITE" id="PS00107">
    <property type="entry name" value="PROTEIN_KINASE_ATP"/>
    <property type="match status" value="1"/>
</dbReference>
<keyword evidence="5 15" id="KW-0418">Kinase</keyword>
<dbReference type="Proteomes" id="UP000008974">
    <property type="component" value="Unassembled WGS sequence"/>
</dbReference>
<feature type="transmembrane region" description="Helical" evidence="13">
    <location>
        <begin position="2518"/>
        <end position="2538"/>
    </location>
</feature>
<organism evidence="15 16">
    <name type="scientific">Giardia intestinalis (strain P15)</name>
    <name type="common">Giardia lamblia</name>
    <dbReference type="NCBI Taxonomy" id="658858"/>
    <lineage>
        <taxon>Eukaryota</taxon>
        <taxon>Metamonada</taxon>
        <taxon>Diplomonadida</taxon>
        <taxon>Hexamitidae</taxon>
        <taxon>Giardiinae</taxon>
        <taxon>Giardia</taxon>
    </lineage>
</organism>
<evidence type="ECO:0000256" key="4">
    <source>
        <dbReference type="ARBA" id="ARBA00022741"/>
    </source>
</evidence>
<dbReference type="Pfam" id="PF00069">
    <property type="entry name" value="Pkinase"/>
    <property type="match status" value="1"/>
</dbReference>
<dbReference type="InterPro" id="IPR011009">
    <property type="entry name" value="Kinase-like_dom_sf"/>
</dbReference>
<name>E1F6I2_GIAIA</name>
<feature type="binding site" evidence="11">
    <location>
        <position position="96"/>
    </location>
    <ligand>
        <name>ATP</name>
        <dbReference type="ChEBI" id="CHEBI:30616"/>
    </ligand>
</feature>
<dbReference type="InterPro" id="IPR017441">
    <property type="entry name" value="Protein_kinase_ATP_BS"/>
</dbReference>
<evidence type="ECO:0000313" key="16">
    <source>
        <dbReference type="Proteomes" id="UP000008974"/>
    </source>
</evidence>